<dbReference type="InterPro" id="IPR029033">
    <property type="entry name" value="His_PPase_superfam"/>
</dbReference>
<accession>A0A0F7SQG4</accession>
<proteinExistence type="predicted"/>
<sequence>MALLPGCPLPLTKGSDDKHFKFSQIRFILNDTVLPLHNTYAGCEYSADGFCSFDTVLTALKARIDEIDYDHAGVNYNGLAPYP</sequence>
<organism evidence="1">
    <name type="scientific">Phaffia rhodozyma</name>
    <name type="common">Yeast</name>
    <name type="synonym">Xanthophyllomyces dendrorhous</name>
    <dbReference type="NCBI Taxonomy" id="264483"/>
    <lineage>
        <taxon>Eukaryota</taxon>
        <taxon>Fungi</taxon>
        <taxon>Dikarya</taxon>
        <taxon>Basidiomycota</taxon>
        <taxon>Agaricomycotina</taxon>
        <taxon>Tremellomycetes</taxon>
        <taxon>Cystofilobasidiales</taxon>
        <taxon>Mrakiaceae</taxon>
        <taxon>Phaffia</taxon>
    </lineage>
</organism>
<dbReference type="EMBL" id="LN483124">
    <property type="protein sequence ID" value="CED82298.1"/>
    <property type="molecule type" value="Genomic_DNA"/>
</dbReference>
<evidence type="ECO:0000313" key="1">
    <source>
        <dbReference type="EMBL" id="CED82298.1"/>
    </source>
</evidence>
<protein>
    <submittedName>
        <fullName evidence="1">Acid phosphatase</fullName>
    </submittedName>
</protein>
<dbReference type="AlphaFoldDB" id="A0A0F7SQG4"/>
<reference evidence="1" key="1">
    <citation type="submission" date="2014-08" db="EMBL/GenBank/DDBJ databases">
        <authorList>
            <person name="Sharma Rahul"/>
            <person name="Thines Marco"/>
        </authorList>
    </citation>
    <scope>NUCLEOTIDE SEQUENCE</scope>
</reference>
<dbReference type="Gene3D" id="3.40.50.1240">
    <property type="entry name" value="Phosphoglycerate mutase-like"/>
    <property type="match status" value="1"/>
</dbReference>
<dbReference type="SUPFAM" id="SSF53254">
    <property type="entry name" value="Phosphoglycerate mutase-like"/>
    <property type="match status" value="1"/>
</dbReference>
<name>A0A0F7SQG4_PHARH</name>